<dbReference type="InterPro" id="IPR002514">
    <property type="entry name" value="Transposase_8"/>
</dbReference>
<evidence type="ECO:0000313" key="1">
    <source>
        <dbReference type="EMBL" id="AAT89222.1"/>
    </source>
</evidence>
<reference evidence="1 2" key="1">
    <citation type="journal article" date="2004" name="Mol. Plant Microbe Interact.">
        <title>The genome sequence of the Gram-positive sugarcane pathogen Leifsonia xyli subsp. xyli.</title>
        <authorList>
            <person name="Monteiro-Vitorello C.B."/>
            <person name="Camargo L.E.A."/>
            <person name="Van Sluys M.A."/>
            <person name="Kitajima J.P."/>
            <person name="Truffi D."/>
            <person name="do Amaral A.M."/>
            <person name="Harakava R."/>
            <person name="de Oliveira J.C.F."/>
            <person name="Wood D."/>
            <person name="de Oliveira M.C."/>
            <person name="Miyaki C.Y."/>
            <person name="Takita M.A."/>
            <person name="da Silva A.C.R."/>
            <person name="Furlan L.R."/>
            <person name="Carraro D.M."/>
            <person name="Camarotte G."/>
            <person name="Almeida N.F. Jr."/>
            <person name="Carrer H."/>
            <person name="Coutinho L.L."/>
            <person name="El-Dorry H.A."/>
            <person name="Ferro M.I.T."/>
            <person name="Gagliardi P.R."/>
            <person name="Giglioti E."/>
            <person name="Goldman M.H.S."/>
            <person name="Goldman G.H."/>
            <person name="Kimura E.T."/>
            <person name="Ferro E.S."/>
            <person name="Kuramae E.E."/>
            <person name="Lemos E.G.M."/>
            <person name="Lemos M.V.F."/>
            <person name="Mauro S.M.Z."/>
            <person name="Machado M.A."/>
            <person name="Marino C.L."/>
            <person name="Menck C.F."/>
            <person name="Nunes L.R."/>
            <person name="Oliveira R.C."/>
            <person name="Pereira G.G."/>
            <person name="Siqueira W."/>
            <person name="de Souza A.A."/>
            <person name="Tsai S.M."/>
            <person name="Zanca A.S."/>
            <person name="Simpson A.J.G."/>
            <person name="Brumbley S.M."/>
            <person name="Setubal J.C."/>
        </authorList>
    </citation>
    <scope>NUCLEOTIDE SEQUENCE [LARGE SCALE GENOMIC DNA]</scope>
    <source>
        <strain evidence="1 2">CTCB07</strain>
    </source>
</reference>
<dbReference type="KEGG" id="lxx:Lxx14028"/>
<dbReference type="Proteomes" id="UP000001306">
    <property type="component" value="Chromosome"/>
</dbReference>
<dbReference type="AlphaFoldDB" id="Q6AEH4"/>
<dbReference type="eggNOG" id="COG2963">
    <property type="taxonomic scope" value="Bacteria"/>
</dbReference>
<gene>
    <name evidence="1" type="ordered locus">Lxx14028</name>
</gene>
<organism evidence="1 2">
    <name type="scientific">Leifsonia xyli subsp. xyli (strain CTCB07)</name>
    <dbReference type="NCBI Taxonomy" id="281090"/>
    <lineage>
        <taxon>Bacteria</taxon>
        <taxon>Bacillati</taxon>
        <taxon>Actinomycetota</taxon>
        <taxon>Actinomycetes</taxon>
        <taxon>Micrococcales</taxon>
        <taxon>Microbacteriaceae</taxon>
        <taxon>Leifsonia</taxon>
    </lineage>
</organism>
<dbReference type="InterPro" id="IPR036388">
    <property type="entry name" value="WH-like_DNA-bd_sf"/>
</dbReference>
<dbReference type="GO" id="GO:0004803">
    <property type="term" value="F:transposase activity"/>
    <property type="evidence" value="ECO:0007669"/>
    <property type="project" value="InterPro"/>
</dbReference>
<dbReference type="Pfam" id="PF01527">
    <property type="entry name" value="HTH_Tnp_1"/>
    <property type="match status" value="1"/>
</dbReference>
<proteinExistence type="predicted"/>
<name>Q6AEH4_LEIXX</name>
<dbReference type="GO" id="GO:0003677">
    <property type="term" value="F:DNA binding"/>
    <property type="evidence" value="ECO:0007669"/>
    <property type="project" value="InterPro"/>
</dbReference>
<dbReference type="Gene3D" id="1.10.10.10">
    <property type="entry name" value="Winged helix-like DNA-binding domain superfamily/Winged helix DNA-binding domain"/>
    <property type="match status" value="1"/>
</dbReference>
<protein>
    <recommendedName>
        <fullName evidence="3">Transposase</fullName>
    </recommendedName>
</protein>
<evidence type="ECO:0000313" key="2">
    <source>
        <dbReference type="Proteomes" id="UP000001306"/>
    </source>
</evidence>
<dbReference type="EMBL" id="AE016822">
    <property type="protein sequence ID" value="AAT89222.1"/>
    <property type="molecule type" value="Genomic_DNA"/>
</dbReference>
<dbReference type="HOGENOM" id="CLU_2356271_0_0_11"/>
<evidence type="ECO:0008006" key="3">
    <source>
        <dbReference type="Google" id="ProtNLM"/>
    </source>
</evidence>
<dbReference type="STRING" id="281090.Lxx14028"/>
<dbReference type="SUPFAM" id="SSF46689">
    <property type="entry name" value="Homeodomain-like"/>
    <property type="match status" value="1"/>
</dbReference>
<sequence>MPGSYPDEFRQRALRMLSEARSDHKTDHAVIKHVAGKLGVNAETLRLWKKRLDVDEGRQLGPPLCGRTPSRGAVPSRGRLAAISPADASWHAGRAR</sequence>
<dbReference type="InterPro" id="IPR009057">
    <property type="entry name" value="Homeodomain-like_sf"/>
</dbReference>
<dbReference type="GO" id="GO:0006313">
    <property type="term" value="P:DNA transposition"/>
    <property type="evidence" value="ECO:0007669"/>
    <property type="project" value="InterPro"/>
</dbReference>
<keyword evidence="2" id="KW-1185">Reference proteome</keyword>
<accession>Q6AEH4</accession>